<name>A0AAN7Q6E5_9COLE</name>
<keyword evidence="7" id="KW-0560">Oxidoreductase</keyword>
<evidence type="ECO:0000256" key="7">
    <source>
        <dbReference type="ARBA" id="ARBA00023002"/>
    </source>
</evidence>
<dbReference type="AlphaFoldDB" id="A0AAN7Q6E5"/>
<evidence type="ECO:0000256" key="3">
    <source>
        <dbReference type="ARBA" id="ARBA00022692"/>
    </source>
</evidence>
<evidence type="ECO:0000256" key="1">
    <source>
        <dbReference type="ARBA" id="ARBA00004434"/>
    </source>
</evidence>
<keyword evidence="12" id="KW-1185">Reference proteome</keyword>
<dbReference type="Proteomes" id="UP001353858">
    <property type="component" value="Unassembled WGS sequence"/>
</dbReference>
<dbReference type="PRINTS" id="PR01873">
    <property type="entry name" value="CYTCOXIDASE4"/>
</dbReference>
<evidence type="ECO:0000256" key="9">
    <source>
        <dbReference type="ARBA" id="ARBA00023136"/>
    </source>
</evidence>
<gene>
    <name evidence="11" type="ORF">RN001_005144</name>
</gene>
<dbReference type="GO" id="GO:0005743">
    <property type="term" value="C:mitochondrial inner membrane"/>
    <property type="evidence" value="ECO:0007669"/>
    <property type="project" value="UniProtKB-SubCell"/>
</dbReference>
<comment type="pathway">
    <text evidence="10">Energy metabolism; oxidative phosphorylation.</text>
</comment>
<dbReference type="PANTHER" id="PTHR10707:SF10">
    <property type="entry name" value="CYTOCHROME C OXIDASE SUBUNIT 4"/>
    <property type="match status" value="1"/>
</dbReference>
<dbReference type="InterPro" id="IPR036639">
    <property type="entry name" value="Cyt_c_oxidase_su4_sf"/>
</dbReference>
<dbReference type="CDD" id="cd00922">
    <property type="entry name" value="Cyt_c_Oxidase_IV"/>
    <property type="match status" value="1"/>
</dbReference>
<evidence type="ECO:0000256" key="5">
    <source>
        <dbReference type="ARBA" id="ARBA00022946"/>
    </source>
</evidence>
<dbReference type="Gene3D" id="1.10.442.10">
    <property type="entry name" value="Cytochrome c oxidase subunit IV"/>
    <property type="match status" value="1"/>
</dbReference>
<dbReference type="GO" id="GO:0045277">
    <property type="term" value="C:respiratory chain complex IV"/>
    <property type="evidence" value="ECO:0007669"/>
    <property type="project" value="InterPro"/>
</dbReference>
<sequence length="184" mass="21609">MLLKYNLKIITRLGFTHRAKLHDRMRIAIGNREVVGWGCNGIPAYMDRPDFPFPSIRWKESTPEFMALRDKERGDWKLMTLQDKKNLYRCNFCQTITEMNAPNGEWKYVVGGGLYVVACGIWLFIMMHLFDDNEFEEVVEIPNLETNRDFDIFSESEVDNFEVVDEVNDETVVENNEEIVIENI</sequence>
<evidence type="ECO:0000256" key="2">
    <source>
        <dbReference type="ARBA" id="ARBA00008135"/>
    </source>
</evidence>
<comment type="caution">
    <text evidence="11">The sequence shown here is derived from an EMBL/GenBank/DDBJ whole genome shotgun (WGS) entry which is preliminary data.</text>
</comment>
<dbReference type="GO" id="GO:0006123">
    <property type="term" value="P:mitochondrial electron transport, cytochrome c to oxygen"/>
    <property type="evidence" value="ECO:0007669"/>
    <property type="project" value="InterPro"/>
</dbReference>
<keyword evidence="9 10" id="KW-0472">Membrane</keyword>
<keyword evidence="6 10" id="KW-1133">Transmembrane helix</keyword>
<dbReference type="InterPro" id="IPR013288">
    <property type="entry name" value="Cyt_c_oxidase_su4"/>
</dbReference>
<evidence type="ECO:0000256" key="8">
    <source>
        <dbReference type="ARBA" id="ARBA00023128"/>
    </source>
</evidence>
<evidence type="ECO:0000256" key="4">
    <source>
        <dbReference type="ARBA" id="ARBA00022792"/>
    </source>
</evidence>
<accession>A0AAN7Q6E5</accession>
<evidence type="ECO:0000256" key="10">
    <source>
        <dbReference type="RuleBase" id="RU367145"/>
    </source>
</evidence>
<dbReference type="PANTHER" id="PTHR10707">
    <property type="entry name" value="CYTOCHROME C OXIDASE SUBUNIT IV"/>
    <property type="match status" value="1"/>
</dbReference>
<comment type="subcellular location">
    <subcellularLocation>
        <location evidence="1 10">Mitochondrion inner membrane</location>
        <topology evidence="1 10">Single-pass membrane protein</topology>
    </subcellularLocation>
</comment>
<keyword evidence="4 10" id="KW-0999">Mitochondrion inner membrane</keyword>
<proteinExistence type="inferred from homology"/>
<dbReference type="SUPFAM" id="SSF81406">
    <property type="entry name" value="Mitochondrial cytochrome c oxidase subunit IV"/>
    <property type="match status" value="1"/>
</dbReference>
<comment type="function">
    <text evidence="10">Component of the cytochrome c oxidase, the last enzyme in the mitochondrial electron transport chain which drives oxidative phosphorylation.</text>
</comment>
<evidence type="ECO:0000256" key="6">
    <source>
        <dbReference type="ARBA" id="ARBA00022989"/>
    </source>
</evidence>
<evidence type="ECO:0000313" key="12">
    <source>
        <dbReference type="Proteomes" id="UP001353858"/>
    </source>
</evidence>
<reference evidence="12" key="1">
    <citation type="submission" date="2023-01" db="EMBL/GenBank/DDBJ databases">
        <title>Key to firefly adult light organ development and bioluminescence: homeobox transcription factors regulate luciferase expression and transportation to peroxisome.</title>
        <authorList>
            <person name="Fu X."/>
        </authorList>
    </citation>
    <scope>NUCLEOTIDE SEQUENCE [LARGE SCALE GENOMIC DNA]</scope>
</reference>
<organism evidence="11 12">
    <name type="scientific">Aquatica leii</name>
    <dbReference type="NCBI Taxonomy" id="1421715"/>
    <lineage>
        <taxon>Eukaryota</taxon>
        <taxon>Metazoa</taxon>
        <taxon>Ecdysozoa</taxon>
        <taxon>Arthropoda</taxon>
        <taxon>Hexapoda</taxon>
        <taxon>Insecta</taxon>
        <taxon>Pterygota</taxon>
        <taxon>Neoptera</taxon>
        <taxon>Endopterygota</taxon>
        <taxon>Coleoptera</taxon>
        <taxon>Polyphaga</taxon>
        <taxon>Elateriformia</taxon>
        <taxon>Elateroidea</taxon>
        <taxon>Lampyridae</taxon>
        <taxon>Luciolinae</taxon>
        <taxon>Aquatica</taxon>
    </lineage>
</organism>
<dbReference type="GO" id="GO:0016491">
    <property type="term" value="F:oxidoreductase activity"/>
    <property type="evidence" value="ECO:0007669"/>
    <property type="project" value="UniProtKB-KW"/>
</dbReference>
<feature type="transmembrane region" description="Helical" evidence="10">
    <location>
        <begin position="108"/>
        <end position="130"/>
    </location>
</feature>
<keyword evidence="3 10" id="KW-0812">Transmembrane</keyword>
<keyword evidence="8 10" id="KW-0496">Mitochondrion</keyword>
<dbReference type="Pfam" id="PF02936">
    <property type="entry name" value="COX4"/>
    <property type="match status" value="1"/>
</dbReference>
<dbReference type="InterPro" id="IPR004203">
    <property type="entry name" value="Cyt_c_oxidase_su4_fam"/>
</dbReference>
<protein>
    <recommendedName>
        <fullName evidence="10">Cytochrome c oxidase subunit 4</fullName>
    </recommendedName>
</protein>
<dbReference type="EMBL" id="JARPUR010000002">
    <property type="protein sequence ID" value="KAK4881825.1"/>
    <property type="molecule type" value="Genomic_DNA"/>
</dbReference>
<evidence type="ECO:0000313" key="11">
    <source>
        <dbReference type="EMBL" id="KAK4881825.1"/>
    </source>
</evidence>
<keyword evidence="5" id="KW-0809">Transit peptide</keyword>
<comment type="similarity">
    <text evidence="2 10">Belongs to the cytochrome c oxidase IV family.</text>
</comment>
<comment type="subunit">
    <text evidence="10">Component of the cytochrome c oxidase (complex IV, CIV), a multisubunit enzyme composed of 14 subunits.</text>
</comment>